<dbReference type="EMBL" id="FNUC01000004">
    <property type="protein sequence ID" value="SEF18440.1"/>
    <property type="molecule type" value="Genomic_DNA"/>
</dbReference>
<dbReference type="InterPro" id="IPR011040">
    <property type="entry name" value="Sialidase"/>
</dbReference>
<dbReference type="InterPro" id="IPR000421">
    <property type="entry name" value="FA58C"/>
</dbReference>
<dbReference type="CDD" id="cd15482">
    <property type="entry name" value="Sialidase_non-viral"/>
    <property type="match status" value="1"/>
</dbReference>
<keyword evidence="4" id="KW-1185">Reference proteome</keyword>
<dbReference type="InterPro" id="IPR036278">
    <property type="entry name" value="Sialidase_sf"/>
</dbReference>
<evidence type="ECO:0000313" key="4">
    <source>
        <dbReference type="Proteomes" id="UP000181980"/>
    </source>
</evidence>
<evidence type="ECO:0000259" key="2">
    <source>
        <dbReference type="Pfam" id="PF13088"/>
    </source>
</evidence>
<name>A0A1H5PX61_9ACTN</name>
<dbReference type="STRING" id="561176.SAMN04488561_6501"/>
<protein>
    <submittedName>
        <fullName evidence="3">F5/8 type C domain-containing protein</fullName>
    </submittedName>
</protein>
<dbReference type="SUPFAM" id="SSF49785">
    <property type="entry name" value="Galactose-binding domain-like"/>
    <property type="match status" value="1"/>
</dbReference>
<sequence length="746" mass="79043">MSRLAQTAACGCDRCHQRTGRHWRRFGGIAMSGIAIMTLLAGDPRSSSATVVPLASGAAPGEYGVTPGAEWSVSSPGPGQLSAFPQAFATDRVTDGVTERQVHVSWAENRDSTLAESIDAHAVSKDGAITFDRYDEFLPALNMARLDDGSLLSVEFVPGPVDAETGDITLNVARSTDLGETWARGTAAVEDTVGFSWIRAHRGILQLVDGTLLMPIYGLARGDTRNRSALLASVDRGNTWTVRNPAILPPTATLGTNEMAISRTSDGRLIGFLRGDGQAAVFQTYSDDDGETWTTPQVIDAPDGAPTGAVDPGVVLQPNGMLLLTYGRPDNSLLVSRDGTGRIWDDYHNVFANAPRGGPARTTGSSGNTAIVSVSANQSVMFGDACANIWGCREYGQLHRVWARMIDAVTPGTGKLDLATKVASGSVHLSGDVLDGPDAFPETRIEGAVDGSADRYAAAPIAEDGTLIVELDQVYTLDKIGLMLAYGTAQDADVQLSIDGRAWGKPVVKIRDTVDYSVRYHQIEPTQARYVKINAPSGGTLDAVTELELYAADTMTFENDAVNTVPRGFTDTRHAVVADTIIPGADSSRRLTLVDWDAEAAATATLPAPATPEQRVSFQYAGSAYGSTGVVFSIPGQTADGQTTTAWQFWVTANAAAGTFRVRAHTGSGWTDIGTVPYAPAETWMPVTIDTTATEARFSLNGATLETTARWNDAAGFTGITVSSYTVESASGSQHDFDDFRVSPLS</sequence>
<gene>
    <name evidence="3" type="ORF">SAMN04488561_6501</name>
</gene>
<dbReference type="InterPro" id="IPR008979">
    <property type="entry name" value="Galactose-bd-like_sf"/>
</dbReference>
<dbReference type="SUPFAM" id="SSF50939">
    <property type="entry name" value="Sialidases"/>
    <property type="match status" value="1"/>
</dbReference>
<dbReference type="Proteomes" id="UP000181980">
    <property type="component" value="Unassembled WGS sequence"/>
</dbReference>
<dbReference type="AlphaFoldDB" id="A0A1H5PX61"/>
<evidence type="ECO:0000259" key="1">
    <source>
        <dbReference type="Pfam" id="PF00754"/>
    </source>
</evidence>
<dbReference type="Gene3D" id="2.60.120.260">
    <property type="entry name" value="Galactose-binding domain-like"/>
    <property type="match status" value="1"/>
</dbReference>
<accession>A0A1H5PX61</accession>
<reference evidence="4" key="1">
    <citation type="submission" date="2016-10" db="EMBL/GenBank/DDBJ databases">
        <authorList>
            <person name="Varghese N."/>
            <person name="Submissions S."/>
        </authorList>
    </citation>
    <scope>NUCLEOTIDE SEQUENCE [LARGE SCALE GENOMIC DNA]</scope>
    <source>
        <strain evidence="4">DSM 45237</strain>
    </source>
</reference>
<organism evidence="3 4">
    <name type="scientific">Jiangella alba</name>
    <dbReference type="NCBI Taxonomy" id="561176"/>
    <lineage>
        <taxon>Bacteria</taxon>
        <taxon>Bacillati</taxon>
        <taxon>Actinomycetota</taxon>
        <taxon>Actinomycetes</taxon>
        <taxon>Jiangellales</taxon>
        <taxon>Jiangellaceae</taxon>
        <taxon>Jiangella</taxon>
    </lineage>
</organism>
<dbReference type="Pfam" id="PF00754">
    <property type="entry name" value="F5_F8_type_C"/>
    <property type="match status" value="1"/>
</dbReference>
<proteinExistence type="predicted"/>
<dbReference type="Pfam" id="PF13088">
    <property type="entry name" value="BNR_2"/>
    <property type="match status" value="1"/>
</dbReference>
<feature type="domain" description="Sialidase" evidence="2">
    <location>
        <begin position="158"/>
        <end position="348"/>
    </location>
</feature>
<feature type="domain" description="F5/8 type C" evidence="1">
    <location>
        <begin position="445"/>
        <end position="537"/>
    </location>
</feature>
<evidence type="ECO:0000313" key="3">
    <source>
        <dbReference type="EMBL" id="SEF18440.1"/>
    </source>
</evidence>
<dbReference type="Gene3D" id="2.120.10.10">
    <property type="match status" value="1"/>
</dbReference>